<evidence type="ECO:0000313" key="3">
    <source>
        <dbReference type="Proteomes" id="UP001172159"/>
    </source>
</evidence>
<protein>
    <submittedName>
        <fullName evidence="2">Uncharacterized protein</fullName>
    </submittedName>
</protein>
<feature type="region of interest" description="Disordered" evidence="1">
    <location>
        <begin position="18"/>
        <end position="100"/>
    </location>
</feature>
<dbReference type="AlphaFoldDB" id="A0AA40K762"/>
<organism evidence="2 3">
    <name type="scientific">Apiosordaria backusii</name>
    <dbReference type="NCBI Taxonomy" id="314023"/>
    <lineage>
        <taxon>Eukaryota</taxon>
        <taxon>Fungi</taxon>
        <taxon>Dikarya</taxon>
        <taxon>Ascomycota</taxon>
        <taxon>Pezizomycotina</taxon>
        <taxon>Sordariomycetes</taxon>
        <taxon>Sordariomycetidae</taxon>
        <taxon>Sordariales</taxon>
        <taxon>Lasiosphaeriaceae</taxon>
        <taxon>Apiosordaria</taxon>
    </lineage>
</organism>
<reference evidence="2" key="1">
    <citation type="submission" date="2023-06" db="EMBL/GenBank/DDBJ databases">
        <title>Genome-scale phylogeny and comparative genomics of the fungal order Sordariales.</title>
        <authorList>
            <consortium name="Lawrence Berkeley National Laboratory"/>
            <person name="Hensen N."/>
            <person name="Bonometti L."/>
            <person name="Westerberg I."/>
            <person name="Brannstrom I.O."/>
            <person name="Guillou S."/>
            <person name="Cros-Aarteil S."/>
            <person name="Calhoun S."/>
            <person name="Haridas S."/>
            <person name="Kuo A."/>
            <person name="Mondo S."/>
            <person name="Pangilinan J."/>
            <person name="Riley R."/>
            <person name="Labutti K."/>
            <person name="Andreopoulos B."/>
            <person name="Lipzen A."/>
            <person name="Chen C."/>
            <person name="Yanf M."/>
            <person name="Daum C."/>
            <person name="Ng V."/>
            <person name="Clum A."/>
            <person name="Steindorff A."/>
            <person name="Ohm R."/>
            <person name="Martin F."/>
            <person name="Silar P."/>
            <person name="Natvig D."/>
            <person name="Lalanne C."/>
            <person name="Gautier V."/>
            <person name="Ament-Velasquez S.L."/>
            <person name="Kruys A."/>
            <person name="Hutchinson M.I."/>
            <person name="Powell A.J."/>
            <person name="Barry K."/>
            <person name="Miller A.N."/>
            <person name="Grigoriev I.V."/>
            <person name="Debuchy R."/>
            <person name="Gladieux P."/>
            <person name="Thoren M.H."/>
            <person name="Johannesson H."/>
        </authorList>
    </citation>
    <scope>NUCLEOTIDE SEQUENCE</scope>
    <source>
        <strain evidence="2">CBS 540.89</strain>
    </source>
</reference>
<sequence>MIASMRHRDFIAVTEQGVSRGQTGVETLGSRGLGQHGAFRASRAPQFPRFQASPRSSDSCNPLPKYLRRRRTAPIKRAKAQRQWRLSPVEAGTRAEEPRGRAPHCNKVYFVLSRHHSTIL</sequence>
<comment type="caution">
    <text evidence="2">The sequence shown here is derived from an EMBL/GenBank/DDBJ whole genome shotgun (WGS) entry which is preliminary data.</text>
</comment>
<proteinExistence type="predicted"/>
<name>A0AA40K762_9PEZI</name>
<evidence type="ECO:0000313" key="2">
    <source>
        <dbReference type="EMBL" id="KAK0747857.1"/>
    </source>
</evidence>
<keyword evidence="3" id="KW-1185">Reference proteome</keyword>
<feature type="compositionally biased region" description="Basic residues" evidence="1">
    <location>
        <begin position="66"/>
        <end position="82"/>
    </location>
</feature>
<accession>A0AA40K762</accession>
<dbReference type="Proteomes" id="UP001172159">
    <property type="component" value="Unassembled WGS sequence"/>
</dbReference>
<evidence type="ECO:0000256" key="1">
    <source>
        <dbReference type="SAM" id="MobiDB-lite"/>
    </source>
</evidence>
<dbReference type="EMBL" id="JAUKTV010000001">
    <property type="protein sequence ID" value="KAK0747857.1"/>
    <property type="molecule type" value="Genomic_DNA"/>
</dbReference>
<gene>
    <name evidence="2" type="ORF">B0T21DRAFT_11946</name>
</gene>